<dbReference type="AlphaFoldDB" id="A0A6J7KUN9"/>
<organism evidence="2">
    <name type="scientific">freshwater metagenome</name>
    <dbReference type="NCBI Taxonomy" id="449393"/>
    <lineage>
        <taxon>unclassified sequences</taxon>
        <taxon>metagenomes</taxon>
        <taxon>ecological metagenomes</taxon>
    </lineage>
</organism>
<protein>
    <submittedName>
        <fullName evidence="2">Unannotated protein</fullName>
    </submittedName>
</protein>
<accession>A0A6J7KUN9</accession>
<evidence type="ECO:0000313" key="2">
    <source>
        <dbReference type="EMBL" id="CAB4959261.1"/>
    </source>
</evidence>
<evidence type="ECO:0000259" key="1">
    <source>
        <dbReference type="Pfam" id="PF26468"/>
    </source>
</evidence>
<dbReference type="EMBL" id="CAFBNL010000083">
    <property type="protein sequence ID" value="CAB4959261.1"/>
    <property type="molecule type" value="Genomic_DNA"/>
</dbReference>
<reference evidence="2" key="1">
    <citation type="submission" date="2020-05" db="EMBL/GenBank/DDBJ databases">
        <authorList>
            <person name="Chiriac C."/>
            <person name="Salcher M."/>
            <person name="Ghai R."/>
            <person name="Kavagutti S V."/>
        </authorList>
    </citation>
    <scope>NUCLEOTIDE SEQUENCE</scope>
</reference>
<feature type="domain" description="GIY-YIG" evidence="1">
    <location>
        <begin position="5"/>
        <end position="238"/>
    </location>
</feature>
<gene>
    <name evidence="2" type="ORF">UFOPK3789_01184</name>
</gene>
<proteinExistence type="predicted"/>
<dbReference type="Pfam" id="PF26468">
    <property type="entry name" value="GIY_YIG_3"/>
    <property type="match status" value="1"/>
</dbReference>
<name>A0A6J7KUN9_9ZZZZ</name>
<sequence length="246" mass="26873">MSDNERRAAVDSFYELIDKLSDRIGGARYLATSTGQDDWPQRGVYFFFEHGELREGGGGPRVVRVGTHALAAKSRTLLWSRLSQHRGTVGGSSPGGGSHRGSVFRRHIGMAILGADSTMVKGRSTWGRGSHAPASVRYGESDLENAVSTVIRRMPFVWLPVPDEPGPASVRGVIEAGAISLLSNFERTPIDPPSITWLGRSSDRVRIRDSGLWNIRHVDDEPSPGFIEAFTFAIDEMDDSSNFTSS</sequence>
<dbReference type="InterPro" id="IPR058782">
    <property type="entry name" value="GIY_YIG_3"/>
</dbReference>